<dbReference type="PANTHER" id="PTHR10903:SF184">
    <property type="entry name" value="GTP-BINDING PROTEIN A"/>
    <property type="match status" value="1"/>
</dbReference>
<dbReference type="AlphaFoldDB" id="A0A9Q0J8Z1"/>
<keyword evidence="6" id="KW-1185">Reference proteome</keyword>
<dbReference type="EMBL" id="JAKUCV010005075">
    <property type="protein sequence ID" value="KAJ4832784.1"/>
    <property type="molecule type" value="Genomic_DNA"/>
</dbReference>
<dbReference type="SUPFAM" id="SSF52540">
    <property type="entry name" value="P-loop containing nucleoside triphosphate hydrolases"/>
    <property type="match status" value="1"/>
</dbReference>
<evidence type="ECO:0000256" key="3">
    <source>
        <dbReference type="ARBA" id="ARBA00023134"/>
    </source>
</evidence>
<comment type="caution">
    <text evidence="5">The sequence shown here is derived from an EMBL/GenBank/DDBJ whole genome shotgun (WGS) entry which is preliminary data.</text>
</comment>
<gene>
    <name evidence="5" type="ORF">Tsubulata_018800</name>
</gene>
<reference evidence="5" key="2">
    <citation type="journal article" date="2023" name="Plants (Basel)">
        <title>Annotation of the Turnera subulata (Passifloraceae) Draft Genome Reveals the S-Locus Evolved after the Divergence of Turneroideae from Passifloroideae in a Stepwise Manner.</title>
        <authorList>
            <person name="Henning P.M."/>
            <person name="Roalson E.H."/>
            <person name="Mir W."/>
            <person name="McCubbin A.G."/>
            <person name="Shore J.S."/>
        </authorList>
    </citation>
    <scope>NUCLEOTIDE SEQUENCE</scope>
    <source>
        <strain evidence="5">F60SS</strain>
    </source>
</reference>
<reference evidence="5" key="1">
    <citation type="submission" date="2022-02" db="EMBL/GenBank/DDBJ databases">
        <authorList>
            <person name="Henning P.M."/>
            <person name="McCubbin A.G."/>
            <person name="Shore J.S."/>
        </authorList>
    </citation>
    <scope>NUCLEOTIDE SEQUENCE</scope>
    <source>
        <strain evidence="5">F60SS</strain>
        <tissue evidence="5">Leaves</tissue>
    </source>
</reference>
<name>A0A9Q0J8Z1_9ROSI</name>
<dbReference type="InterPro" id="IPR027417">
    <property type="entry name" value="P-loop_NTPase"/>
</dbReference>
<dbReference type="Gene3D" id="3.40.50.300">
    <property type="entry name" value="P-loop containing nucleotide triphosphate hydrolases"/>
    <property type="match status" value="1"/>
</dbReference>
<proteinExistence type="inferred from homology"/>
<sequence>MSNNIRNIILMGKTGNGKSSTGNSILMQRGAFKEAGWFGSVTKTSEINSTKITDPIDHQEYSINVIDTPGLFDGTTTLTRVSQEIVRCMALAKEGVHAFVAVLKIGHRFSEEEAKAIDHLEELFGPEAVDRMIVVFTNEDELKSPEEWDHKLRTAPPLLRNFLGRCHNRIVLFNNNAYELGKDKARSHIDFQAFLAGFLHRCCNRIVLCDEEAELTAEGKAKLERQRWELLRLVNHVVSENGGKAYTSDIFEKVKDAVENQEQVLKTNPTSETDGNEFLKPAMDELLPRLLSLFVTKVGPVVADKIPCCSIM</sequence>
<dbReference type="FunFam" id="3.40.50.300:FF:000840">
    <property type="entry name" value="Immune-associated nucleotide-binding protein 9"/>
    <property type="match status" value="1"/>
</dbReference>
<evidence type="ECO:0000259" key="4">
    <source>
        <dbReference type="PROSITE" id="PS51720"/>
    </source>
</evidence>
<dbReference type="Pfam" id="PF04548">
    <property type="entry name" value="AIG1"/>
    <property type="match status" value="2"/>
</dbReference>
<dbReference type="GO" id="GO:0005525">
    <property type="term" value="F:GTP binding"/>
    <property type="evidence" value="ECO:0007669"/>
    <property type="project" value="UniProtKB-KW"/>
</dbReference>
<keyword evidence="3" id="KW-0342">GTP-binding</keyword>
<keyword evidence="2" id="KW-0547">Nucleotide-binding</keyword>
<organism evidence="5 6">
    <name type="scientific">Turnera subulata</name>
    <dbReference type="NCBI Taxonomy" id="218843"/>
    <lineage>
        <taxon>Eukaryota</taxon>
        <taxon>Viridiplantae</taxon>
        <taxon>Streptophyta</taxon>
        <taxon>Embryophyta</taxon>
        <taxon>Tracheophyta</taxon>
        <taxon>Spermatophyta</taxon>
        <taxon>Magnoliopsida</taxon>
        <taxon>eudicotyledons</taxon>
        <taxon>Gunneridae</taxon>
        <taxon>Pentapetalae</taxon>
        <taxon>rosids</taxon>
        <taxon>fabids</taxon>
        <taxon>Malpighiales</taxon>
        <taxon>Passifloraceae</taxon>
        <taxon>Turnera</taxon>
    </lineage>
</organism>
<dbReference type="OrthoDB" id="8954335at2759"/>
<evidence type="ECO:0000313" key="6">
    <source>
        <dbReference type="Proteomes" id="UP001141552"/>
    </source>
</evidence>
<accession>A0A9Q0J8Z1</accession>
<dbReference type="Proteomes" id="UP001141552">
    <property type="component" value="Unassembled WGS sequence"/>
</dbReference>
<evidence type="ECO:0000313" key="5">
    <source>
        <dbReference type="EMBL" id="KAJ4832784.1"/>
    </source>
</evidence>
<protein>
    <recommendedName>
        <fullName evidence="4">AIG1-type G domain-containing protein</fullName>
    </recommendedName>
</protein>
<comment type="similarity">
    <text evidence="1">Belongs to the TRAFAC class TrmE-Era-EngA-EngB-Septin-like GTPase superfamily. AIG1/Toc34/Toc159-like paraseptin GTPase family. IAN subfamily.</text>
</comment>
<dbReference type="InterPro" id="IPR006703">
    <property type="entry name" value="G_AIG1"/>
</dbReference>
<feature type="domain" description="AIG1-type G" evidence="4">
    <location>
        <begin position="3"/>
        <end position="255"/>
    </location>
</feature>
<dbReference type="PROSITE" id="PS51720">
    <property type="entry name" value="G_AIG1"/>
    <property type="match status" value="1"/>
</dbReference>
<evidence type="ECO:0000256" key="1">
    <source>
        <dbReference type="ARBA" id="ARBA00008535"/>
    </source>
</evidence>
<dbReference type="PANTHER" id="PTHR10903">
    <property type="entry name" value="GTPASE, IMAP FAMILY MEMBER-RELATED"/>
    <property type="match status" value="1"/>
</dbReference>
<dbReference type="InterPro" id="IPR045058">
    <property type="entry name" value="GIMA/IAN/Toc"/>
</dbReference>
<evidence type="ECO:0000256" key="2">
    <source>
        <dbReference type="ARBA" id="ARBA00022741"/>
    </source>
</evidence>